<evidence type="ECO:0000313" key="1">
    <source>
        <dbReference type="EMBL" id="KAK2145889.1"/>
    </source>
</evidence>
<evidence type="ECO:0000313" key="2">
    <source>
        <dbReference type="Proteomes" id="UP001208570"/>
    </source>
</evidence>
<sequence length="89" mass="10269">MLVYQMELFPVTYYNIGSREVALHFSDGSEQLFSDLMCGEDEDTRDVLYVTPVFTTFIKMTITKVFKKEDGYYGLAEIKAYGLNVMLNL</sequence>
<dbReference type="AlphaFoldDB" id="A0AAD9J3U4"/>
<organism evidence="1 2">
    <name type="scientific">Paralvinella palmiformis</name>
    <dbReference type="NCBI Taxonomy" id="53620"/>
    <lineage>
        <taxon>Eukaryota</taxon>
        <taxon>Metazoa</taxon>
        <taxon>Spiralia</taxon>
        <taxon>Lophotrochozoa</taxon>
        <taxon>Annelida</taxon>
        <taxon>Polychaeta</taxon>
        <taxon>Sedentaria</taxon>
        <taxon>Canalipalpata</taxon>
        <taxon>Terebellida</taxon>
        <taxon>Terebelliformia</taxon>
        <taxon>Alvinellidae</taxon>
        <taxon>Paralvinella</taxon>
    </lineage>
</organism>
<keyword evidence="2" id="KW-1185">Reference proteome</keyword>
<gene>
    <name evidence="1" type="ORF">LSH36_649g01002</name>
</gene>
<dbReference type="EMBL" id="JAODUP010000649">
    <property type="protein sequence ID" value="KAK2145889.1"/>
    <property type="molecule type" value="Genomic_DNA"/>
</dbReference>
<name>A0AAD9J3U4_9ANNE</name>
<accession>A0AAD9J3U4</accession>
<dbReference type="Proteomes" id="UP001208570">
    <property type="component" value="Unassembled WGS sequence"/>
</dbReference>
<reference evidence="1" key="1">
    <citation type="journal article" date="2023" name="Mol. Biol. Evol.">
        <title>Third-Generation Sequencing Reveals the Adaptive Role of the Epigenome in Three Deep-Sea Polychaetes.</title>
        <authorList>
            <person name="Perez M."/>
            <person name="Aroh O."/>
            <person name="Sun Y."/>
            <person name="Lan Y."/>
            <person name="Juniper S.K."/>
            <person name="Young C.R."/>
            <person name="Angers B."/>
            <person name="Qian P.Y."/>
        </authorList>
    </citation>
    <scope>NUCLEOTIDE SEQUENCE</scope>
    <source>
        <strain evidence="1">P08H-3</strain>
    </source>
</reference>
<protein>
    <submittedName>
        <fullName evidence="1">Uncharacterized protein</fullName>
    </submittedName>
</protein>
<proteinExistence type="predicted"/>
<comment type="caution">
    <text evidence="1">The sequence shown here is derived from an EMBL/GenBank/DDBJ whole genome shotgun (WGS) entry which is preliminary data.</text>
</comment>